<gene>
    <name evidence="5" type="ORF">PHATRDRAFT_47650</name>
</gene>
<feature type="region of interest" description="Disordered" evidence="1">
    <location>
        <begin position="979"/>
        <end position="1013"/>
    </location>
</feature>
<dbReference type="InterPro" id="IPR002921">
    <property type="entry name" value="Fungal_lipase-type"/>
</dbReference>
<reference evidence="6" key="2">
    <citation type="submission" date="2008-08" db="EMBL/GenBank/DDBJ databases">
        <authorList>
            <consortium name="Diatom Consortium"/>
            <person name="Grigoriev I."/>
            <person name="Grimwood J."/>
            <person name="Kuo A."/>
            <person name="Otillar R.P."/>
            <person name="Salamov A."/>
            <person name="Detter J.C."/>
            <person name="Lindquist E."/>
            <person name="Shapiro H."/>
            <person name="Lucas S."/>
            <person name="Glavina del Rio T."/>
            <person name="Pitluck S."/>
            <person name="Rokhsar D."/>
            <person name="Bowler C."/>
        </authorList>
    </citation>
    <scope>GENOME REANNOTATION</scope>
    <source>
        <strain evidence="6">CCAP 1055/1</strain>
    </source>
</reference>
<feature type="compositionally biased region" description="Polar residues" evidence="1">
    <location>
        <begin position="1025"/>
        <end position="1037"/>
    </location>
</feature>
<keyword evidence="6" id="KW-1185">Reference proteome</keyword>
<dbReference type="InterPro" id="IPR036397">
    <property type="entry name" value="RNaseH_sf"/>
</dbReference>
<dbReference type="PANTHER" id="PTHR45856:SF11">
    <property type="entry name" value="FUNGAL LIPASE-LIKE DOMAIN-CONTAINING PROTEIN"/>
    <property type="match status" value="1"/>
</dbReference>
<proteinExistence type="predicted"/>
<dbReference type="InParanoid" id="B7G4E7"/>
<reference evidence="5 6" key="1">
    <citation type="journal article" date="2008" name="Nature">
        <title>The Phaeodactylum genome reveals the evolutionary history of diatom genomes.</title>
        <authorList>
            <person name="Bowler C."/>
            <person name="Allen A.E."/>
            <person name="Badger J.H."/>
            <person name="Grimwood J."/>
            <person name="Jabbari K."/>
            <person name="Kuo A."/>
            <person name="Maheswari U."/>
            <person name="Martens C."/>
            <person name="Maumus F."/>
            <person name="Otillar R.P."/>
            <person name="Rayko E."/>
            <person name="Salamov A."/>
            <person name="Vandepoele K."/>
            <person name="Beszteri B."/>
            <person name="Gruber A."/>
            <person name="Heijde M."/>
            <person name="Katinka M."/>
            <person name="Mock T."/>
            <person name="Valentin K."/>
            <person name="Verret F."/>
            <person name="Berges J.A."/>
            <person name="Brownlee C."/>
            <person name="Cadoret J.P."/>
            <person name="Chiovitti A."/>
            <person name="Choi C.J."/>
            <person name="Coesel S."/>
            <person name="De Martino A."/>
            <person name="Detter J.C."/>
            <person name="Durkin C."/>
            <person name="Falciatore A."/>
            <person name="Fournet J."/>
            <person name="Haruta M."/>
            <person name="Huysman M.J."/>
            <person name="Jenkins B.D."/>
            <person name="Jiroutova K."/>
            <person name="Jorgensen R.E."/>
            <person name="Joubert Y."/>
            <person name="Kaplan A."/>
            <person name="Kroger N."/>
            <person name="Kroth P.G."/>
            <person name="La Roche J."/>
            <person name="Lindquist E."/>
            <person name="Lommer M."/>
            <person name="Martin-Jezequel V."/>
            <person name="Lopez P.J."/>
            <person name="Lucas S."/>
            <person name="Mangogna M."/>
            <person name="McGinnis K."/>
            <person name="Medlin L.K."/>
            <person name="Montsant A."/>
            <person name="Oudot-Le Secq M.P."/>
            <person name="Napoli C."/>
            <person name="Obornik M."/>
            <person name="Parker M.S."/>
            <person name="Petit J.L."/>
            <person name="Porcel B.M."/>
            <person name="Poulsen N."/>
            <person name="Robison M."/>
            <person name="Rychlewski L."/>
            <person name="Rynearson T.A."/>
            <person name="Schmutz J."/>
            <person name="Shapiro H."/>
            <person name="Siaut M."/>
            <person name="Stanley M."/>
            <person name="Sussman M.R."/>
            <person name="Taylor A.R."/>
            <person name="Vardi A."/>
            <person name="von Dassow P."/>
            <person name="Vyverman W."/>
            <person name="Willis A."/>
            <person name="Wyrwicz L.S."/>
            <person name="Rokhsar D.S."/>
            <person name="Weissenbach J."/>
            <person name="Armbrust E.V."/>
            <person name="Green B.R."/>
            <person name="Van de Peer Y."/>
            <person name="Grigoriev I.V."/>
        </authorList>
    </citation>
    <scope>NUCLEOTIDE SEQUENCE [LARGE SCALE GENOMIC DNA]</scope>
    <source>
        <strain evidence="5 6">CCAP 1055/1</strain>
    </source>
</reference>
<dbReference type="InterPro" id="IPR051218">
    <property type="entry name" value="Sec_MonoDiacylglyc_Lipase"/>
</dbReference>
<dbReference type="InterPro" id="IPR012337">
    <property type="entry name" value="RNaseH-like_sf"/>
</dbReference>
<evidence type="ECO:0000256" key="2">
    <source>
        <dbReference type="SAM" id="Phobius"/>
    </source>
</evidence>
<dbReference type="Pfam" id="PF01764">
    <property type="entry name" value="Lipase_3"/>
    <property type="match status" value="1"/>
</dbReference>
<feature type="chain" id="PRO_5002852987" description="Fungal lipase-type domain-containing protein" evidence="3">
    <location>
        <begin position="20"/>
        <end position="1517"/>
    </location>
</feature>
<keyword evidence="3" id="KW-0732">Signal</keyword>
<dbReference type="GO" id="GO:0003676">
    <property type="term" value="F:nucleic acid binding"/>
    <property type="evidence" value="ECO:0007669"/>
    <property type="project" value="InterPro"/>
</dbReference>
<dbReference type="Gene3D" id="3.40.50.1820">
    <property type="entry name" value="alpha/beta hydrolase"/>
    <property type="match status" value="1"/>
</dbReference>
<feature type="region of interest" description="Disordered" evidence="1">
    <location>
        <begin position="1025"/>
        <end position="1046"/>
    </location>
</feature>
<dbReference type="Gene3D" id="3.30.420.10">
    <property type="entry name" value="Ribonuclease H-like superfamily/Ribonuclease H"/>
    <property type="match status" value="1"/>
</dbReference>
<accession>B7G4E7</accession>
<dbReference type="InterPro" id="IPR029058">
    <property type="entry name" value="AB_hydrolase_fold"/>
</dbReference>
<keyword evidence="2" id="KW-1133">Transmembrane helix</keyword>
<dbReference type="GeneID" id="7202845"/>
<name>B7G4E7_PHATC</name>
<evidence type="ECO:0000256" key="3">
    <source>
        <dbReference type="SAM" id="SignalP"/>
    </source>
</evidence>
<evidence type="ECO:0000313" key="6">
    <source>
        <dbReference type="Proteomes" id="UP000000759"/>
    </source>
</evidence>
<dbReference type="SUPFAM" id="SSF53474">
    <property type="entry name" value="alpha/beta-Hydrolases"/>
    <property type="match status" value="1"/>
</dbReference>
<dbReference type="PANTHER" id="PTHR45856">
    <property type="entry name" value="ALPHA/BETA-HYDROLASES SUPERFAMILY PROTEIN"/>
    <property type="match status" value="1"/>
</dbReference>
<feature type="transmembrane region" description="Helical" evidence="2">
    <location>
        <begin position="1481"/>
        <end position="1501"/>
    </location>
</feature>
<evidence type="ECO:0000313" key="5">
    <source>
        <dbReference type="EMBL" id="EEC46600.1"/>
    </source>
</evidence>
<dbReference type="RefSeq" id="XP_002182060.1">
    <property type="nucleotide sequence ID" value="XM_002182024.1"/>
</dbReference>
<organism evidence="5 6">
    <name type="scientific">Phaeodactylum tricornutum (strain CCAP 1055/1)</name>
    <dbReference type="NCBI Taxonomy" id="556484"/>
    <lineage>
        <taxon>Eukaryota</taxon>
        <taxon>Sar</taxon>
        <taxon>Stramenopiles</taxon>
        <taxon>Ochrophyta</taxon>
        <taxon>Bacillariophyta</taxon>
        <taxon>Bacillariophyceae</taxon>
        <taxon>Bacillariophycidae</taxon>
        <taxon>Naviculales</taxon>
        <taxon>Phaeodactylaceae</taxon>
        <taxon>Phaeodactylum</taxon>
    </lineage>
</organism>
<protein>
    <recommendedName>
        <fullName evidence="4">Fungal lipase-type domain-containing protein</fullName>
    </recommendedName>
</protein>
<dbReference type="SUPFAM" id="SSF53098">
    <property type="entry name" value="Ribonuclease H-like"/>
    <property type="match status" value="1"/>
</dbReference>
<sequence>MRFFLAMSVLIGCFGTASAAVVLSEKVLTLTRTVDPTPKLRSNPTVFTLPALPYRPSAISSVPMSTSAHFKLSDFPHKVLDPIATLTVPPTYATIKHAQRQLMTNAAAIPTLNGGGAHGHMALTLTALAYADISDVPFVIPVAPPANPPPGATQPQITENNRVHQRDADIYNLYVAVNNALRQQLLDAIPRIYVRALAHPMFEFSNVTCLDLLSHLWTKYGTIKPAELQKNFQSMFTPWNTTEPIESVFLQLDEAIAFSVDGNDPISEAAAVRAGYEVIAHSGLLLLDCKEWRKLPLASHTLANFQQHFSLADDDRRLTATTGSLGYANVLAATPSLTPATVSDTLSLPFSALSVSQTSVSSPDMTYCWTHGTSKNRRHTSATLNSSVAPSPPSSHTSAIADTGCTGHYITVNCPHTHKLPARPSLAVRVPNGAVLRSSHIATLALPGFSPSACQAHIFPGLTSHPLISIGQLCDDGCTATFSATRLEIHRDTTLLLSGTRAPTTGLWHLDLTPAKPPATAHALVPNTPLADRIAFVHASLFSPAISTWCQALDSGHLATFPELSSRQVRKYPPRSPAMVKGHLDQQRANLRSTKLPPVGSPITTAPPAAAVPDLDPPDAHPVTRTHHVFAAHQRVTGQIYTDQPGRFLTPSSSGHNDMLVLYDYDSNAIHVELMKNKSGPEILAAYKRAHALFTQRGLRPQLQRLDNEASAALQSFMTSEHVDFQLAPPHLHRRNAAERAIRTFKNHFIAGLCTTNPDFPLHLWDRLLPQALITLNLLRRSRINPKLSAHAQLHGAFDYNRTPLAPPGTRVLVHVKPSVRETWAPHAVEGWYLGPALHHYRCHRVWVTETRAERVADTLSWFPTRIPMPAASSTDRALAAARDLVHALQNPSPSSPFAPLDATQHQALTDLATLFATVATPTDDVPAPAPVPPVRPPAPATPLAQVRFAVPLVTAEHAPALPRVPIPAPALPRVPTMATYHSRTGNPGRRRRKARKQPATPTLVPAHPHNTRTRPFLVPASANAVSPTNDKATSHLQRGCVDPTPKPNGTGFDILEVFIDEPDQALIASKDGYCFAAFRGTTLTKEDWKQNLILGNEDICTTTGSQERCCSTRRGFFQAYDTTYKDMLIKSLRSCASACKNKDECVVLTGHSQGGAVAAVAGVALADLNPYVITFGQPPTIDAPCAAITSERWYRYVNSKDSELLSFGIVYDPIPFAPGLGADSFGHMIMISGDNSGVAYIGLDAQDFFGPLNVKGFEAHSMIGAEGSKYPGYLDRIVAIMEYYAEKGTYPVRTTGYLPNSLCTEAKECETGECVKETGLSWARCVGTQCDEDMDCPETGRCDSGICVPKLGSCQPCDEDSDCESDHCTWHFVCTNMEGLIDNECGCSVNSDCKSGRCEGWAPPICEARLGDGATCNEDSDCLSNDCSWSFRCRGGDKNLAIATTISAKQIVMNARSIDIAAKAHPTRVSEPTSNSKVKIGGVFGIVALAVIGFAAIKWYRHRRHGYEEIPAQINV</sequence>
<keyword evidence="2" id="KW-0472">Membrane</keyword>
<feature type="compositionally biased region" description="Polar residues" evidence="1">
    <location>
        <begin position="381"/>
        <end position="397"/>
    </location>
</feature>
<keyword evidence="2" id="KW-0812">Transmembrane</keyword>
<dbReference type="KEGG" id="pti:PHATRDRAFT_47650"/>
<feature type="domain" description="Fungal lipase-type" evidence="4">
    <location>
        <begin position="1077"/>
        <end position="1202"/>
    </location>
</feature>
<evidence type="ECO:0000259" key="4">
    <source>
        <dbReference type="Pfam" id="PF01764"/>
    </source>
</evidence>
<dbReference type="OrthoDB" id="230966at2759"/>
<dbReference type="GO" id="GO:0006629">
    <property type="term" value="P:lipid metabolic process"/>
    <property type="evidence" value="ECO:0007669"/>
    <property type="project" value="InterPro"/>
</dbReference>
<feature type="signal peptide" evidence="3">
    <location>
        <begin position="1"/>
        <end position="19"/>
    </location>
</feature>
<dbReference type="eggNOG" id="ENOG502SKKF">
    <property type="taxonomic scope" value="Eukaryota"/>
</dbReference>
<dbReference type="PaxDb" id="2850-Phatr47650"/>
<evidence type="ECO:0000256" key="1">
    <source>
        <dbReference type="SAM" id="MobiDB-lite"/>
    </source>
</evidence>
<feature type="region of interest" description="Disordered" evidence="1">
    <location>
        <begin position="377"/>
        <end position="397"/>
    </location>
</feature>
<dbReference type="EMBL" id="CM000616">
    <property type="protein sequence ID" value="EEC46600.1"/>
    <property type="molecule type" value="Genomic_DNA"/>
</dbReference>
<dbReference type="Proteomes" id="UP000000759">
    <property type="component" value="Chromosome 14"/>
</dbReference>